<dbReference type="Proteomes" id="UP000324222">
    <property type="component" value="Unassembled WGS sequence"/>
</dbReference>
<name>A0A5B7JNY4_PORTR</name>
<proteinExistence type="predicted"/>
<organism evidence="1 2">
    <name type="scientific">Portunus trituberculatus</name>
    <name type="common">Swimming crab</name>
    <name type="synonym">Neptunus trituberculatus</name>
    <dbReference type="NCBI Taxonomy" id="210409"/>
    <lineage>
        <taxon>Eukaryota</taxon>
        <taxon>Metazoa</taxon>
        <taxon>Ecdysozoa</taxon>
        <taxon>Arthropoda</taxon>
        <taxon>Crustacea</taxon>
        <taxon>Multicrustacea</taxon>
        <taxon>Malacostraca</taxon>
        <taxon>Eumalacostraca</taxon>
        <taxon>Eucarida</taxon>
        <taxon>Decapoda</taxon>
        <taxon>Pleocyemata</taxon>
        <taxon>Brachyura</taxon>
        <taxon>Eubrachyura</taxon>
        <taxon>Portunoidea</taxon>
        <taxon>Portunidae</taxon>
        <taxon>Portuninae</taxon>
        <taxon>Portunus</taxon>
    </lineage>
</organism>
<evidence type="ECO:0000313" key="1">
    <source>
        <dbReference type="EMBL" id="MPC94817.1"/>
    </source>
</evidence>
<reference evidence="1 2" key="1">
    <citation type="submission" date="2019-05" db="EMBL/GenBank/DDBJ databases">
        <title>Another draft genome of Portunus trituberculatus and its Hox gene families provides insights of decapod evolution.</title>
        <authorList>
            <person name="Jeong J.-H."/>
            <person name="Song I."/>
            <person name="Kim S."/>
            <person name="Choi T."/>
            <person name="Kim D."/>
            <person name="Ryu S."/>
            <person name="Kim W."/>
        </authorList>
    </citation>
    <scope>NUCLEOTIDE SEQUENCE [LARGE SCALE GENOMIC DNA]</scope>
    <source>
        <tissue evidence="1">Muscle</tissue>
    </source>
</reference>
<protein>
    <submittedName>
        <fullName evidence="1">Uncharacterized protein</fullName>
    </submittedName>
</protein>
<keyword evidence="2" id="KW-1185">Reference proteome</keyword>
<accession>A0A5B7JNY4</accession>
<dbReference type="AlphaFoldDB" id="A0A5B7JNY4"/>
<dbReference type="EMBL" id="VSRR010099969">
    <property type="protein sequence ID" value="MPC94817.1"/>
    <property type="molecule type" value="Genomic_DNA"/>
</dbReference>
<comment type="caution">
    <text evidence="1">The sequence shown here is derived from an EMBL/GenBank/DDBJ whole genome shotgun (WGS) entry which is preliminary data.</text>
</comment>
<sequence length="66" mass="7560">MNFLNVDGRLSPQRSQRPAAREVLAASSSNVTMSQLKVLHCCDYWKYNYGYVNRDCCPVEVINLFS</sequence>
<gene>
    <name evidence="1" type="ORF">E2C01_090003</name>
</gene>
<evidence type="ECO:0000313" key="2">
    <source>
        <dbReference type="Proteomes" id="UP000324222"/>
    </source>
</evidence>